<evidence type="ECO:0000313" key="5">
    <source>
        <dbReference type="EMBL" id="HIU56977.1"/>
    </source>
</evidence>
<reference evidence="5" key="2">
    <citation type="journal article" date="2021" name="PeerJ">
        <title>Extensive microbial diversity within the chicken gut microbiome revealed by metagenomics and culture.</title>
        <authorList>
            <person name="Gilroy R."/>
            <person name="Ravi A."/>
            <person name="Getino M."/>
            <person name="Pursley I."/>
            <person name="Horton D.L."/>
            <person name="Alikhan N.F."/>
            <person name="Baker D."/>
            <person name="Gharbi K."/>
            <person name="Hall N."/>
            <person name="Watson M."/>
            <person name="Adriaenssens E.M."/>
            <person name="Foster-Nyarko E."/>
            <person name="Jarju S."/>
            <person name="Secka A."/>
            <person name="Antonio M."/>
            <person name="Oren A."/>
            <person name="Chaudhuri R.R."/>
            <person name="La Ragione R."/>
            <person name="Hildebrand F."/>
            <person name="Pallen M.J."/>
        </authorList>
    </citation>
    <scope>NUCLEOTIDE SEQUENCE</scope>
    <source>
        <strain evidence="5">USAMLcec3-3695</strain>
    </source>
</reference>
<protein>
    <submittedName>
        <fullName evidence="5">AMP-binding protein</fullName>
    </submittedName>
</protein>
<evidence type="ECO:0000256" key="2">
    <source>
        <dbReference type="ARBA" id="ARBA00022840"/>
    </source>
</evidence>
<dbReference type="PROSITE" id="PS00455">
    <property type="entry name" value="AMP_BINDING"/>
    <property type="match status" value="1"/>
</dbReference>
<dbReference type="AlphaFoldDB" id="A0A9D1SER6"/>
<gene>
    <name evidence="5" type="ORF">IAA61_04075</name>
</gene>
<evidence type="ECO:0000259" key="4">
    <source>
        <dbReference type="Pfam" id="PF00501"/>
    </source>
</evidence>
<comment type="caution">
    <text evidence="5">The sequence shown here is derived from an EMBL/GenBank/DDBJ whole genome shotgun (WGS) entry which is preliminary data.</text>
</comment>
<evidence type="ECO:0000256" key="3">
    <source>
        <dbReference type="ARBA" id="ARBA00024484"/>
    </source>
</evidence>
<keyword evidence="2" id="KW-0067">ATP-binding</keyword>
<dbReference type="InterPro" id="IPR045851">
    <property type="entry name" value="AMP-bd_C_sf"/>
</dbReference>
<feature type="domain" description="AMP-dependent synthetase/ligase" evidence="4">
    <location>
        <begin position="15"/>
        <end position="367"/>
    </location>
</feature>
<dbReference type="SUPFAM" id="SSF56801">
    <property type="entry name" value="Acetyl-CoA synthetase-like"/>
    <property type="match status" value="1"/>
</dbReference>
<dbReference type="PANTHER" id="PTHR43272">
    <property type="entry name" value="LONG-CHAIN-FATTY-ACID--COA LIGASE"/>
    <property type="match status" value="1"/>
</dbReference>
<dbReference type="Gene3D" id="3.30.300.30">
    <property type="match status" value="1"/>
</dbReference>
<dbReference type="InterPro" id="IPR000873">
    <property type="entry name" value="AMP-dep_synth/lig_dom"/>
</dbReference>
<reference evidence="5" key="1">
    <citation type="submission" date="2020-10" db="EMBL/GenBank/DDBJ databases">
        <authorList>
            <person name="Gilroy R."/>
        </authorList>
    </citation>
    <scope>NUCLEOTIDE SEQUENCE</scope>
    <source>
        <strain evidence="5">USAMLcec3-3695</strain>
    </source>
</reference>
<dbReference type="GO" id="GO:0016020">
    <property type="term" value="C:membrane"/>
    <property type="evidence" value="ECO:0007669"/>
    <property type="project" value="TreeGrafter"/>
</dbReference>
<dbReference type="PANTHER" id="PTHR43272:SF33">
    <property type="entry name" value="AMP-BINDING DOMAIN-CONTAINING PROTEIN-RELATED"/>
    <property type="match status" value="1"/>
</dbReference>
<dbReference type="Gene3D" id="3.40.50.12780">
    <property type="entry name" value="N-terminal domain of ligase-like"/>
    <property type="match status" value="1"/>
</dbReference>
<keyword evidence="1" id="KW-0547">Nucleotide-binding</keyword>
<dbReference type="Pfam" id="PF00501">
    <property type="entry name" value="AMP-binding"/>
    <property type="match status" value="1"/>
</dbReference>
<comment type="catalytic activity">
    <reaction evidence="3">
        <text>a long-chain fatty acid + ATP + CoA = a long-chain fatty acyl-CoA + AMP + diphosphate</text>
        <dbReference type="Rhea" id="RHEA:15421"/>
        <dbReference type="ChEBI" id="CHEBI:30616"/>
        <dbReference type="ChEBI" id="CHEBI:33019"/>
        <dbReference type="ChEBI" id="CHEBI:57287"/>
        <dbReference type="ChEBI" id="CHEBI:57560"/>
        <dbReference type="ChEBI" id="CHEBI:83139"/>
        <dbReference type="ChEBI" id="CHEBI:456215"/>
        <dbReference type="EC" id="6.2.1.3"/>
    </reaction>
    <physiologicalReaction direction="left-to-right" evidence="3">
        <dbReference type="Rhea" id="RHEA:15422"/>
    </physiologicalReaction>
</comment>
<dbReference type="EMBL" id="DVNB01000044">
    <property type="protein sequence ID" value="HIU56977.1"/>
    <property type="molecule type" value="Genomic_DNA"/>
</dbReference>
<evidence type="ECO:0000256" key="1">
    <source>
        <dbReference type="ARBA" id="ARBA00022741"/>
    </source>
</evidence>
<accession>A0A9D1SER6</accession>
<dbReference type="GO" id="GO:0005524">
    <property type="term" value="F:ATP binding"/>
    <property type="evidence" value="ECO:0007669"/>
    <property type="project" value="UniProtKB-KW"/>
</dbReference>
<dbReference type="InterPro" id="IPR020845">
    <property type="entry name" value="AMP-binding_CS"/>
</dbReference>
<sequence>MALNTIKDIITSCNEKYADMTAFRYINGKEIEEKKYSEVKADSEAVSRMLEKFDLAGKHIALVGASSYEWIVSYLGVVNSGSVAVPLDASLPPSELYELINRADVSAVIYDKSQKAMSAGLAENCPEVKYTIAMQESVKLEGGYALWDLIEECAGSYDTEIDPDKMCTLMYTSGTTGKAKGVMLSNRNLASNVENCVVFIDPGKVSMSVLPIHHSYCLTSGILKSLSLGSCICINDTMMHFAKNMQRFKPEIMILVPLIIETIYTQLRDVDPSIPKAAVAQKVFGGNLKVIFSGGAYLNPDLVDFFAEYGVSVLQGYGMTECSPVISNNNQVDAKTGSIGKPLANCQVKFVDEEICVKGSSVMLGYYKMPKETAEALDEDGWLHTGDLGHLDEDGFLYITGRKKNLIILSNGENISPEEIENALGKSDLVKEVLVRENGQNIEAEIFPDAEYAEAHGIDDIPKSLQEILDDYNKDMPLYKRVTSLKVRDTEFEKNTTKKIKRF</sequence>
<dbReference type="GO" id="GO:0004467">
    <property type="term" value="F:long-chain fatty acid-CoA ligase activity"/>
    <property type="evidence" value="ECO:0007669"/>
    <property type="project" value="UniProtKB-EC"/>
</dbReference>
<dbReference type="Pfam" id="PF23562">
    <property type="entry name" value="AMP-binding_C_3"/>
    <property type="match status" value="1"/>
</dbReference>
<evidence type="ECO:0000313" key="6">
    <source>
        <dbReference type="Proteomes" id="UP000824109"/>
    </source>
</evidence>
<name>A0A9D1SER6_9FIRM</name>
<proteinExistence type="predicted"/>
<organism evidence="5 6">
    <name type="scientific">Candidatus Ornithomonoglobus merdipullorum</name>
    <dbReference type="NCBI Taxonomy" id="2840895"/>
    <lineage>
        <taxon>Bacteria</taxon>
        <taxon>Bacillati</taxon>
        <taxon>Bacillota</taxon>
        <taxon>Clostridia</taxon>
        <taxon>Candidatus Ornithomonoglobus</taxon>
    </lineage>
</organism>
<dbReference type="Proteomes" id="UP000824109">
    <property type="component" value="Unassembled WGS sequence"/>
</dbReference>
<dbReference type="InterPro" id="IPR042099">
    <property type="entry name" value="ANL_N_sf"/>
</dbReference>